<dbReference type="Gene3D" id="3.40.50.2000">
    <property type="entry name" value="Glycogen Phosphorylase B"/>
    <property type="match status" value="1"/>
</dbReference>
<dbReference type="Proteomes" id="UP001230188">
    <property type="component" value="Unassembled WGS sequence"/>
</dbReference>
<keyword evidence="1" id="KW-0328">Glycosyltransferase</keyword>
<proteinExistence type="predicted"/>
<protein>
    <recommendedName>
        <fullName evidence="3">Glycosyl transferase family 1 domain-containing protein</fullName>
    </recommendedName>
</protein>
<accession>A0AAD7XUG4</accession>
<evidence type="ECO:0000313" key="4">
    <source>
        <dbReference type="EMBL" id="KAJ8613896.1"/>
    </source>
</evidence>
<dbReference type="InterPro" id="IPR001296">
    <property type="entry name" value="Glyco_trans_1"/>
</dbReference>
<evidence type="ECO:0000256" key="2">
    <source>
        <dbReference type="ARBA" id="ARBA00022679"/>
    </source>
</evidence>
<name>A0AAD7XUG4_9STRA</name>
<dbReference type="EMBL" id="JAQMWT010000020">
    <property type="protein sequence ID" value="KAJ8613896.1"/>
    <property type="molecule type" value="Genomic_DNA"/>
</dbReference>
<gene>
    <name evidence="4" type="ORF">CTAYLR_008682</name>
</gene>
<feature type="domain" description="Glycosyl transferase family 1" evidence="3">
    <location>
        <begin position="278"/>
        <end position="337"/>
    </location>
</feature>
<sequence>MLIDSLPRLKEALAGIPGALEAAEEWLVSRCAPPEPPPPPRVPFSTNLKVVLCCSTSSFLFDRDRSRLWDWTTRPTGEVVCTEALARYLSQLAATLDIFAYSREEEGEEERVETFEGLRVHCRSEVPRSQRWDVCVAASADLVEFAAGAEATHYFAMVHQHLTLPFGPRCGWTSERARRAHATRLHRFTLLCCSAFLHRYVVSSSSSSSSRVCYAADYGFFGGENHLGRFAPWKMSKVAIISPCEAKGLRVFLALARLMPSVSFLAVKTKWTTDARPLLAEPNVRLVPATPRIDQIYAQIRVLLVPSLWPEPFGLVSLEALLRGIPVVSTTSGGLEESNLIPQYRVSLPLVHDIERNTTFVADPDAYEAARDWPEARDQDYQDAAKAFELVLAPLLAAPESRFKQISAQAKAAARAHVNARAHSLAHLLQPLTSVPS</sequence>
<dbReference type="Pfam" id="PF00534">
    <property type="entry name" value="Glycos_transf_1"/>
    <property type="match status" value="1"/>
</dbReference>
<dbReference type="PANTHER" id="PTHR12526:SF510">
    <property type="entry name" value="D-INOSITOL 3-PHOSPHATE GLYCOSYLTRANSFERASE"/>
    <property type="match status" value="1"/>
</dbReference>
<keyword evidence="2" id="KW-0808">Transferase</keyword>
<comment type="caution">
    <text evidence="4">The sequence shown here is derived from an EMBL/GenBank/DDBJ whole genome shotgun (WGS) entry which is preliminary data.</text>
</comment>
<dbReference type="AlphaFoldDB" id="A0AAD7XUG4"/>
<organism evidence="4 5">
    <name type="scientific">Chrysophaeum taylorii</name>
    <dbReference type="NCBI Taxonomy" id="2483200"/>
    <lineage>
        <taxon>Eukaryota</taxon>
        <taxon>Sar</taxon>
        <taxon>Stramenopiles</taxon>
        <taxon>Ochrophyta</taxon>
        <taxon>Pelagophyceae</taxon>
        <taxon>Pelagomonadales</taxon>
        <taxon>Pelagomonadaceae</taxon>
        <taxon>Chrysophaeum</taxon>
    </lineage>
</organism>
<dbReference type="GO" id="GO:0016757">
    <property type="term" value="F:glycosyltransferase activity"/>
    <property type="evidence" value="ECO:0007669"/>
    <property type="project" value="UniProtKB-KW"/>
</dbReference>
<evidence type="ECO:0000259" key="3">
    <source>
        <dbReference type="Pfam" id="PF00534"/>
    </source>
</evidence>
<evidence type="ECO:0000313" key="5">
    <source>
        <dbReference type="Proteomes" id="UP001230188"/>
    </source>
</evidence>
<keyword evidence="5" id="KW-1185">Reference proteome</keyword>
<evidence type="ECO:0000256" key="1">
    <source>
        <dbReference type="ARBA" id="ARBA00022676"/>
    </source>
</evidence>
<reference evidence="4" key="1">
    <citation type="submission" date="2023-01" db="EMBL/GenBank/DDBJ databases">
        <title>Metagenome sequencing of chrysophaentin producing Chrysophaeum taylorii.</title>
        <authorList>
            <person name="Davison J."/>
            <person name="Bewley C."/>
        </authorList>
    </citation>
    <scope>NUCLEOTIDE SEQUENCE</scope>
    <source>
        <strain evidence="4">NIES-1699</strain>
    </source>
</reference>
<dbReference type="PANTHER" id="PTHR12526">
    <property type="entry name" value="GLYCOSYLTRANSFERASE"/>
    <property type="match status" value="1"/>
</dbReference>
<dbReference type="SUPFAM" id="SSF53756">
    <property type="entry name" value="UDP-Glycosyltransferase/glycogen phosphorylase"/>
    <property type="match status" value="1"/>
</dbReference>